<dbReference type="InterPro" id="IPR003313">
    <property type="entry name" value="AraC-bd"/>
</dbReference>
<dbReference type="InterPro" id="IPR037923">
    <property type="entry name" value="HTH-like"/>
</dbReference>
<protein>
    <submittedName>
        <fullName evidence="5">AraC family transcriptional regulator</fullName>
    </submittedName>
</protein>
<sequence>MDTNNFMQEYFRMGERSKEELIYVFNKSDALPLNIDCAGITDPMPGYFIERGGARFFVFEQVLEGKGTLIYNGVKHELSAGDFYCLEPNTRQHYYSDAKDPMKKIWINFYCDFFSAAFEAMHIAGTGVFHGFNAADKMTQIYSLVKRSPDNEAIAYPVMNILFSILSDLGRFAGRERETVKISETAKQTKFLLNESLTKKISVEDISAKLYKSKSQINRDFVKYYGTTPYKYLLDRRIELAKFMLVNTNMPVMEISDALVFADEHYFCTIFKEKCGMTPGQFRQSRSEAPL</sequence>
<organism evidence="5 6">
    <name type="scientific">Candidatus Borkfalkia avistercoris</name>
    <dbReference type="NCBI Taxonomy" id="2838504"/>
    <lineage>
        <taxon>Bacteria</taxon>
        <taxon>Bacillati</taxon>
        <taxon>Bacillota</taxon>
        <taxon>Clostridia</taxon>
        <taxon>Christensenellales</taxon>
        <taxon>Christensenellaceae</taxon>
        <taxon>Candidatus Borkfalkia</taxon>
    </lineage>
</organism>
<dbReference type="InterPro" id="IPR014710">
    <property type="entry name" value="RmlC-like_jellyroll"/>
</dbReference>
<accession>A0A9D2IF92</accession>
<dbReference type="Gene3D" id="1.10.10.60">
    <property type="entry name" value="Homeodomain-like"/>
    <property type="match status" value="1"/>
</dbReference>
<reference evidence="5" key="2">
    <citation type="submission" date="2021-04" db="EMBL/GenBank/DDBJ databases">
        <authorList>
            <person name="Gilroy R."/>
        </authorList>
    </citation>
    <scope>NUCLEOTIDE SEQUENCE</scope>
    <source>
        <strain evidence="5">CHK187-5294</strain>
    </source>
</reference>
<evidence type="ECO:0000313" key="6">
    <source>
        <dbReference type="Proteomes" id="UP000824132"/>
    </source>
</evidence>
<dbReference type="SUPFAM" id="SSF46689">
    <property type="entry name" value="Homeodomain-like"/>
    <property type="match status" value="1"/>
</dbReference>
<dbReference type="SMART" id="SM00342">
    <property type="entry name" value="HTH_ARAC"/>
    <property type="match status" value="1"/>
</dbReference>
<dbReference type="PANTHER" id="PTHR43280">
    <property type="entry name" value="ARAC-FAMILY TRANSCRIPTIONAL REGULATOR"/>
    <property type="match status" value="1"/>
</dbReference>
<dbReference type="AlphaFoldDB" id="A0A9D2IF92"/>
<dbReference type="GO" id="GO:0003700">
    <property type="term" value="F:DNA-binding transcription factor activity"/>
    <property type="evidence" value="ECO:0007669"/>
    <property type="project" value="InterPro"/>
</dbReference>
<evidence type="ECO:0000313" key="5">
    <source>
        <dbReference type="EMBL" id="HIZ04144.1"/>
    </source>
</evidence>
<evidence type="ECO:0000256" key="1">
    <source>
        <dbReference type="ARBA" id="ARBA00023015"/>
    </source>
</evidence>
<reference evidence="5" key="1">
    <citation type="journal article" date="2021" name="PeerJ">
        <title>Extensive microbial diversity within the chicken gut microbiome revealed by metagenomics and culture.</title>
        <authorList>
            <person name="Gilroy R."/>
            <person name="Ravi A."/>
            <person name="Getino M."/>
            <person name="Pursley I."/>
            <person name="Horton D.L."/>
            <person name="Alikhan N.F."/>
            <person name="Baker D."/>
            <person name="Gharbi K."/>
            <person name="Hall N."/>
            <person name="Watson M."/>
            <person name="Adriaenssens E.M."/>
            <person name="Foster-Nyarko E."/>
            <person name="Jarju S."/>
            <person name="Secka A."/>
            <person name="Antonio M."/>
            <person name="Oren A."/>
            <person name="Chaudhuri R.R."/>
            <person name="La Ragione R."/>
            <person name="Hildebrand F."/>
            <person name="Pallen M.J."/>
        </authorList>
    </citation>
    <scope>NUCLEOTIDE SEQUENCE</scope>
    <source>
        <strain evidence="5">CHK187-5294</strain>
    </source>
</reference>
<gene>
    <name evidence="5" type="ORF">H9727_07655</name>
</gene>
<keyword evidence="2" id="KW-0238">DNA-binding</keyword>
<comment type="caution">
    <text evidence="5">The sequence shown here is derived from an EMBL/GenBank/DDBJ whole genome shotgun (WGS) entry which is preliminary data.</text>
</comment>
<dbReference type="Pfam" id="PF02311">
    <property type="entry name" value="AraC_binding"/>
    <property type="match status" value="1"/>
</dbReference>
<keyword evidence="1" id="KW-0805">Transcription regulation</keyword>
<feature type="domain" description="HTH araC/xylS-type" evidence="4">
    <location>
        <begin position="187"/>
        <end position="285"/>
    </location>
</feature>
<keyword evidence="3" id="KW-0804">Transcription</keyword>
<dbReference type="Proteomes" id="UP000824132">
    <property type="component" value="Unassembled WGS sequence"/>
</dbReference>
<dbReference type="SUPFAM" id="SSF51215">
    <property type="entry name" value="Regulatory protein AraC"/>
    <property type="match status" value="1"/>
</dbReference>
<dbReference type="PANTHER" id="PTHR43280:SF2">
    <property type="entry name" value="HTH-TYPE TRANSCRIPTIONAL REGULATOR EXSA"/>
    <property type="match status" value="1"/>
</dbReference>
<evidence type="ECO:0000259" key="4">
    <source>
        <dbReference type="PROSITE" id="PS01124"/>
    </source>
</evidence>
<evidence type="ECO:0000256" key="3">
    <source>
        <dbReference type="ARBA" id="ARBA00023163"/>
    </source>
</evidence>
<dbReference type="InterPro" id="IPR009057">
    <property type="entry name" value="Homeodomain-like_sf"/>
</dbReference>
<dbReference type="GO" id="GO:0043565">
    <property type="term" value="F:sequence-specific DNA binding"/>
    <property type="evidence" value="ECO:0007669"/>
    <property type="project" value="InterPro"/>
</dbReference>
<dbReference type="InterPro" id="IPR018060">
    <property type="entry name" value="HTH_AraC"/>
</dbReference>
<dbReference type="Pfam" id="PF12833">
    <property type="entry name" value="HTH_18"/>
    <property type="match status" value="1"/>
</dbReference>
<dbReference type="PROSITE" id="PS01124">
    <property type="entry name" value="HTH_ARAC_FAMILY_2"/>
    <property type="match status" value="1"/>
</dbReference>
<dbReference type="Gene3D" id="2.60.120.10">
    <property type="entry name" value="Jelly Rolls"/>
    <property type="match status" value="1"/>
</dbReference>
<name>A0A9D2IF92_9FIRM</name>
<dbReference type="EMBL" id="DXCL01000046">
    <property type="protein sequence ID" value="HIZ04144.1"/>
    <property type="molecule type" value="Genomic_DNA"/>
</dbReference>
<proteinExistence type="predicted"/>
<evidence type="ECO:0000256" key="2">
    <source>
        <dbReference type="ARBA" id="ARBA00023125"/>
    </source>
</evidence>